<evidence type="ECO:0000256" key="3">
    <source>
        <dbReference type="ARBA" id="ARBA00022618"/>
    </source>
</evidence>
<dbReference type="GO" id="GO:0051301">
    <property type="term" value="P:cell division"/>
    <property type="evidence" value="ECO:0007669"/>
    <property type="project" value="UniProtKB-KW"/>
</dbReference>
<accession>A0A1H1MLT0</accession>
<evidence type="ECO:0000256" key="7">
    <source>
        <dbReference type="ARBA" id="ARBA00023306"/>
    </source>
</evidence>
<comment type="subcellular location">
    <subcellularLocation>
        <location evidence="1">Membrane</location>
    </subcellularLocation>
</comment>
<dbReference type="InterPro" id="IPR013685">
    <property type="entry name" value="POTRA_FtsQ_type"/>
</dbReference>
<evidence type="ECO:0000256" key="5">
    <source>
        <dbReference type="ARBA" id="ARBA00022989"/>
    </source>
</evidence>
<reference evidence="9 10" key="1">
    <citation type="submission" date="2016-10" db="EMBL/GenBank/DDBJ databases">
        <authorList>
            <person name="de Groot N.N."/>
        </authorList>
    </citation>
    <scope>NUCLEOTIDE SEQUENCE [LARGE SCALE GENOMIC DNA]</scope>
    <source>
        <strain evidence="9 10">DSM 45434</strain>
    </source>
</reference>
<evidence type="ECO:0000256" key="2">
    <source>
        <dbReference type="ARBA" id="ARBA00022475"/>
    </source>
</evidence>
<gene>
    <name evidence="9" type="ORF">SAMN04488539_0560</name>
</gene>
<sequence length="228" mass="24397">MPENTQATRRRPPARGVVAVLAVVALVAIAVAVPFTPAMPVRTIEVEGERQLSSDEIIAATSIEEGTPIARVDVQQAASDVAGLPWVKSATVGRSWPSTIAVTVEEHVAVAYADTPEGSRLIDTRGEEFVVADPPEGAVQLAGSALENERVRRDAVAIVTSISEEMRGRVASIEASSPSTFVLRLDDDRRVVWGASKDNDNKARALETVVHREGAEFNISNPELVTVR</sequence>
<evidence type="ECO:0000313" key="10">
    <source>
        <dbReference type="Proteomes" id="UP000182237"/>
    </source>
</evidence>
<dbReference type="Pfam" id="PF03799">
    <property type="entry name" value="FtsQ_DivIB_C"/>
    <property type="match status" value="1"/>
</dbReference>
<keyword evidence="6" id="KW-0472">Membrane</keyword>
<protein>
    <submittedName>
        <fullName evidence="9">Cell division protein FtsQ</fullName>
    </submittedName>
</protein>
<dbReference type="GO" id="GO:0005886">
    <property type="term" value="C:plasma membrane"/>
    <property type="evidence" value="ECO:0007669"/>
    <property type="project" value="TreeGrafter"/>
</dbReference>
<dbReference type="EMBL" id="LT629765">
    <property type="protein sequence ID" value="SDR87771.1"/>
    <property type="molecule type" value="Genomic_DNA"/>
</dbReference>
<dbReference type="Proteomes" id="UP000182237">
    <property type="component" value="Chromosome I"/>
</dbReference>
<evidence type="ECO:0000256" key="1">
    <source>
        <dbReference type="ARBA" id="ARBA00004370"/>
    </source>
</evidence>
<dbReference type="OrthoDB" id="9790760at2"/>
<keyword evidence="7" id="KW-0131">Cell cycle</keyword>
<dbReference type="STRING" id="1203190.GCA_000312345_00217"/>
<evidence type="ECO:0000256" key="4">
    <source>
        <dbReference type="ARBA" id="ARBA00022692"/>
    </source>
</evidence>
<dbReference type="InterPro" id="IPR005548">
    <property type="entry name" value="Cell_div_FtsQ/DivIB_C"/>
</dbReference>
<dbReference type="InterPro" id="IPR050487">
    <property type="entry name" value="FtsQ_DivIB"/>
</dbReference>
<feature type="domain" description="POTRA" evidence="8">
    <location>
        <begin position="39"/>
        <end position="107"/>
    </location>
</feature>
<dbReference type="AlphaFoldDB" id="A0A1H1MLT0"/>
<keyword evidence="5" id="KW-1133">Transmembrane helix</keyword>
<dbReference type="Gene3D" id="3.10.20.310">
    <property type="entry name" value="membrane protein fhac"/>
    <property type="match status" value="1"/>
</dbReference>
<name>A0A1H1MLT0_9CORY</name>
<keyword evidence="10" id="KW-1185">Reference proteome</keyword>
<keyword evidence="2" id="KW-1003">Cell membrane</keyword>
<keyword evidence="3 9" id="KW-0132">Cell division</keyword>
<dbReference type="PANTHER" id="PTHR37820:SF1">
    <property type="entry name" value="CELL DIVISION PROTEIN FTSQ"/>
    <property type="match status" value="1"/>
</dbReference>
<keyword evidence="4" id="KW-0812">Transmembrane</keyword>
<dbReference type="eggNOG" id="COG1589">
    <property type="taxonomic scope" value="Bacteria"/>
</dbReference>
<dbReference type="InterPro" id="IPR034746">
    <property type="entry name" value="POTRA"/>
</dbReference>
<evidence type="ECO:0000259" key="8">
    <source>
        <dbReference type="PROSITE" id="PS51779"/>
    </source>
</evidence>
<dbReference type="RefSeq" id="WP_019193087.1">
    <property type="nucleotide sequence ID" value="NZ_LT629765.1"/>
</dbReference>
<organism evidence="9 10">
    <name type="scientific">Corynebacterium timonense</name>
    <dbReference type="NCBI Taxonomy" id="441500"/>
    <lineage>
        <taxon>Bacteria</taxon>
        <taxon>Bacillati</taxon>
        <taxon>Actinomycetota</taxon>
        <taxon>Actinomycetes</taxon>
        <taxon>Mycobacteriales</taxon>
        <taxon>Corynebacteriaceae</taxon>
        <taxon>Corynebacterium</taxon>
    </lineage>
</organism>
<evidence type="ECO:0000256" key="6">
    <source>
        <dbReference type="ARBA" id="ARBA00023136"/>
    </source>
</evidence>
<dbReference type="PROSITE" id="PS51779">
    <property type="entry name" value="POTRA"/>
    <property type="match status" value="1"/>
</dbReference>
<proteinExistence type="predicted"/>
<evidence type="ECO:0000313" key="9">
    <source>
        <dbReference type="EMBL" id="SDR87771.1"/>
    </source>
</evidence>
<dbReference type="Pfam" id="PF08478">
    <property type="entry name" value="POTRA_1"/>
    <property type="match status" value="1"/>
</dbReference>
<dbReference type="PANTHER" id="PTHR37820">
    <property type="entry name" value="CELL DIVISION PROTEIN DIVIB"/>
    <property type="match status" value="1"/>
</dbReference>